<keyword evidence="1" id="KW-0732">Signal</keyword>
<feature type="chain" id="PRO_5003939657" description="Carboxypeptidase regulatory-like domain-containing protein" evidence="1">
    <location>
        <begin position="17"/>
        <end position="152"/>
    </location>
</feature>
<evidence type="ECO:0000313" key="2">
    <source>
        <dbReference type="EMBL" id="AFZ69694.1"/>
    </source>
</evidence>
<dbReference type="EMBL" id="CP003383">
    <property type="protein sequence ID" value="AFZ69694.1"/>
    <property type="molecule type" value="Genomic_DNA"/>
</dbReference>
<accession>L0A8E3</accession>
<geneLocation type="plasmid" evidence="2 3">
    <name>pDEIPE01</name>
</geneLocation>
<sequence length="152" mass="16073">MVIVAGLAPLALSACGGVLCPASVPPYPGQLMNIQSAVDATSGTAIREVLITNLTINGEQGNLSDTSGLFTGRAQNAARNVMLDGETLKCTVACAFGWPEGTYRFTISAPGYQPQDVEATTSYQSYPQTQWRCSSLKAQPAVLNFKLTPSRQ</sequence>
<dbReference type="RefSeq" id="WP_015231594.1">
    <property type="nucleotide sequence ID" value="NC_019789.1"/>
</dbReference>
<feature type="signal peptide" evidence="1">
    <location>
        <begin position="1"/>
        <end position="16"/>
    </location>
</feature>
<name>L0A8E3_DEIPD</name>
<dbReference type="PATRIC" id="fig|937777.3.peg.4384"/>
<dbReference type="KEGG" id="dpd:Deipe_4354"/>
<protein>
    <recommendedName>
        <fullName evidence="4">Carboxypeptidase regulatory-like domain-containing protein</fullName>
    </recommendedName>
</protein>
<dbReference type="AlphaFoldDB" id="L0A8E3"/>
<keyword evidence="3" id="KW-1185">Reference proteome</keyword>
<evidence type="ECO:0000256" key="1">
    <source>
        <dbReference type="SAM" id="SignalP"/>
    </source>
</evidence>
<reference evidence="3" key="1">
    <citation type="submission" date="2012-03" db="EMBL/GenBank/DDBJ databases">
        <title>Complete sequence of plasmid 1 of Deinococcus peraridilitoris DSM 19664.</title>
        <authorList>
            <person name="Lucas S."/>
            <person name="Copeland A."/>
            <person name="Lapidus A."/>
            <person name="Glavina del Rio T."/>
            <person name="Dalin E."/>
            <person name="Tice H."/>
            <person name="Bruce D."/>
            <person name="Goodwin L."/>
            <person name="Pitluck S."/>
            <person name="Peters L."/>
            <person name="Mikhailova N."/>
            <person name="Lu M."/>
            <person name="Kyrpides N."/>
            <person name="Mavromatis K."/>
            <person name="Ivanova N."/>
            <person name="Brettin T."/>
            <person name="Detter J.C."/>
            <person name="Han C."/>
            <person name="Larimer F."/>
            <person name="Land M."/>
            <person name="Hauser L."/>
            <person name="Markowitz V."/>
            <person name="Cheng J.-F."/>
            <person name="Hugenholtz P."/>
            <person name="Woyke T."/>
            <person name="Wu D."/>
            <person name="Pukall R."/>
            <person name="Steenblock K."/>
            <person name="Brambilla E."/>
            <person name="Klenk H.-P."/>
            <person name="Eisen J.A."/>
        </authorList>
    </citation>
    <scope>NUCLEOTIDE SEQUENCE [LARGE SCALE GENOMIC DNA]</scope>
    <source>
        <strain evidence="3">DSM 19664 / LMG 22246 / CIP 109416 / KR-200</strain>
        <plasmid evidence="3">Plasmid pDEIPE01</plasmid>
    </source>
</reference>
<proteinExistence type="predicted"/>
<dbReference type="OrthoDB" id="9861756at2"/>
<keyword evidence="2" id="KW-0614">Plasmid</keyword>
<dbReference type="HOGENOM" id="CLU_1719351_0_0_0"/>
<evidence type="ECO:0008006" key="4">
    <source>
        <dbReference type="Google" id="ProtNLM"/>
    </source>
</evidence>
<evidence type="ECO:0000313" key="3">
    <source>
        <dbReference type="Proteomes" id="UP000010467"/>
    </source>
</evidence>
<dbReference type="Proteomes" id="UP000010467">
    <property type="component" value="Plasmid pDEIPE01"/>
</dbReference>
<organism evidence="2 3">
    <name type="scientific">Deinococcus peraridilitoris (strain DSM 19664 / LMG 22246 / CIP 109416 / KR-200)</name>
    <dbReference type="NCBI Taxonomy" id="937777"/>
    <lineage>
        <taxon>Bacteria</taxon>
        <taxon>Thermotogati</taxon>
        <taxon>Deinococcota</taxon>
        <taxon>Deinococci</taxon>
        <taxon>Deinococcales</taxon>
        <taxon>Deinococcaceae</taxon>
        <taxon>Deinococcus</taxon>
    </lineage>
</organism>
<gene>
    <name evidence="2" type="ordered locus">Deipe_4354</name>
</gene>